<protein>
    <recommendedName>
        <fullName evidence="2">Outer membrane protein beta-barrel domain-containing protein</fullName>
    </recommendedName>
</protein>
<evidence type="ECO:0000313" key="1">
    <source>
        <dbReference type="EMBL" id="VAW64702.1"/>
    </source>
</evidence>
<name>A0A3B0XNH4_9ZZZZ</name>
<reference evidence="1" key="1">
    <citation type="submission" date="2018-06" db="EMBL/GenBank/DDBJ databases">
        <authorList>
            <person name="Zhirakovskaya E."/>
        </authorList>
    </citation>
    <scope>NUCLEOTIDE SEQUENCE</scope>
</reference>
<accession>A0A3B0XNH4</accession>
<organism evidence="1">
    <name type="scientific">hydrothermal vent metagenome</name>
    <dbReference type="NCBI Taxonomy" id="652676"/>
    <lineage>
        <taxon>unclassified sequences</taxon>
        <taxon>metagenomes</taxon>
        <taxon>ecological metagenomes</taxon>
    </lineage>
</organism>
<sequence>MIYLCLENNGFDLLAYYGKGFTKLGLKAFFGGGIYNESWKLPGFSDDFNGLQFSGGIGYNWDAVSLDLTLAIRESGDYDKLIQNNLGLNLDPVAFSSSLTLSARF</sequence>
<dbReference type="EMBL" id="UOFI01000056">
    <property type="protein sequence ID" value="VAW64702.1"/>
    <property type="molecule type" value="Genomic_DNA"/>
</dbReference>
<gene>
    <name evidence="1" type="ORF">MNBD_GAMMA09-1013</name>
</gene>
<evidence type="ECO:0008006" key="2">
    <source>
        <dbReference type="Google" id="ProtNLM"/>
    </source>
</evidence>
<dbReference type="AlphaFoldDB" id="A0A3B0XNH4"/>
<proteinExistence type="predicted"/>